<dbReference type="Pfam" id="PF00892">
    <property type="entry name" value="EamA"/>
    <property type="match status" value="2"/>
</dbReference>
<reference evidence="8 9" key="1">
    <citation type="submission" date="2022-12" db="EMBL/GenBank/DDBJ databases">
        <title>Metagenome assembled genome from gulf of manar.</title>
        <authorList>
            <person name="Kohli P."/>
            <person name="Pk S."/>
            <person name="Venkata Ramana C."/>
            <person name="Sasikala C."/>
        </authorList>
    </citation>
    <scope>NUCLEOTIDE SEQUENCE [LARGE SCALE GENOMIC DNA]</scope>
    <source>
        <strain evidence="8">JB008</strain>
    </source>
</reference>
<keyword evidence="5 6" id="KW-0472">Membrane</keyword>
<evidence type="ECO:0000313" key="8">
    <source>
        <dbReference type="EMBL" id="MDC7227073.1"/>
    </source>
</evidence>
<dbReference type="AlphaFoldDB" id="A0AAJ1MJ62"/>
<dbReference type="EMBL" id="JAQQAL010000022">
    <property type="protein sequence ID" value="MDC7227073.1"/>
    <property type="molecule type" value="Genomic_DNA"/>
</dbReference>
<organism evidence="8 9">
    <name type="scientific">Candidatus Thalassospirochaeta sargassi</name>
    <dbReference type="NCBI Taxonomy" id="3119039"/>
    <lineage>
        <taxon>Bacteria</taxon>
        <taxon>Pseudomonadati</taxon>
        <taxon>Spirochaetota</taxon>
        <taxon>Spirochaetia</taxon>
        <taxon>Spirochaetales</taxon>
        <taxon>Spirochaetaceae</taxon>
        <taxon>Candidatus Thalassospirochaeta</taxon>
    </lineage>
</organism>
<comment type="similarity">
    <text evidence="2">Belongs to the EamA transporter family.</text>
</comment>
<comment type="caution">
    <text evidence="8">The sequence shown here is derived from an EMBL/GenBank/DDBJ whole genome shotgun (WGS) entry which is preliminary data.</text>
</comment>
<name>A0AAJ1MJ62_9SPIO</name>
<evidence type="ECO:0000313" key="9">
    <source>
        <dbReference type="Proteomes" id="UP001221217"/>
    </source>
</evidence>
<proteinExistence type="inferred from homology"/>
<feature type="transmembrane region" description="Helical" evidence="6">
    <location>
        <begin position="37"/>
        <end position="57"/>
    </location>
</feature>
<dbReference type="PANTHER" id="PTHR32322">
    <property type="entry name" value="INNER MEMBRANE TRANSPORTER"/>
    <property type="match status" value="1"/>
</dbReference>
<dbReference type="GO" id="GO:0016020">
    <property type="term" value="C:membrane"/>
    <property type="evidence" value="ECO:0007669"/>
    <property type="project" value="UniProtKB-SubCell"/>
</dbReference>
<evidence type="ECO:0000256" key="3">
    <source>
        <dbReference type="ARBA" id="ARBA00022692"/>
    </source>
</evidence>
<dbReference type="InterPro" id="IPR000620">
    <property type="entry name" value="EamA_dom"/>
</dbReference>
<evidence type="ECO:0000256" key="5">
    <source>
        <dbReference type="ARBA" id="ARBA00023136"/>
    </source>
</evidence>
<evidence type="ECO:0000256" key="1">
    <source>
        <dbReference type="ARBA" id="ARBA00004141"/>
    </source>
</evidence>
<feature type="transmembrane region" description="Helical" evidence="6">
    <location>
        <begin position="187"/>
        <end position="207"/>
    </location>
</feature>
<evidence type="ECO:0000256" key="4">
    <source>
        <dbReference type="ARBA" id="ARBA00022989"/>
    </source>
</evidence>
<keyword evidence="4 6" id="KW-1133">Transmembrane helix</keyword>
<feature type="domain" description="EamA" evidence="7">
    <location>
        <begin position="8"/>
        <end position="142"/>
    </location>
</feature>
<sequence>MRESARPVTYLIIAMLAWGSVYPVSKYLMTDISPMTMAFLRYIAAIITLSPMFIIEIRKNSKKIDFKSLIILTAAGLAGTAVFSIFLYFGIAHSTASNGSILINTQPVFTAVLAFFLLGESISRRQIIGIAIGIAGIVLVVTGGDFSLFKTGGEVLSGNLLLLCGAVSMSLYGILIKEPVRRLGSLATTYISMLIGTVVLFFVNFIINKNFFTELSSPSGMDILLIIYLGSIATAAAYLFFSMSLKYFDVVRATAFKFLIPVSGITLSILFLGERPASAAYAGIFIVIISIFLIQRQNNFINADMKTRM</sequence>
<feature type="domain" description="EamA" evidence="7">
    <location>
        <begin position="157"/>
        <end position="294"/>
    </location>
</feature>
<feature type="transmembrane region" description="Helical" evidence="6">
    <location>
        <begin position="7"/>
        <end position="25"/>
    </location>
</feature>
<dbReference type="InterPro" id="IPR050638">
    <property type="entry name" value="AA-Vitamin_Transporters"/>
</dbReference>
<evidence type="ECO:0000256" key="6">
    <source>
        <dbReference type="SAM" id="Phobius"/>
    </source>
</evidence>
<dbReference type="Proteomes" id="UP001221217">
    <property type="component" value="Unassembled WGS sequence"/>
</dbReference>
<accession>A0AAJ1MJ62</accession>
<dbReference type="SUPFAM" id="SSF103481">
    <property type="entry name" value="Multidrug resistance efflux transporter EmrE"/>
    <property type="match status" value="2"/>
</dbReference>
<dbReference type="InterPro" id="IPR037185">
    <property type="entry name" value="EmrE-like"/>
</dbReference>
<feature type="transmembrane region" description="Helical" evidence="6">
    <location>
        <begin position="278"/>
        <end position="295"/>
    </location>
</feature>
<evidence type="ECO:0000256" key="2">
    <source>
        <dbReference type="ARBA" id="ARBA00007362"/>
    </source>
</evidence>
<comment type="subcellular location">
    <subcellularLocation>
        <location evidence="1">Membrane</location>
        <topology evidence="1">Multi-pass membrane protein</topology>
    </subcellularLocation>
</comment>
<evidence type="ECO:0000259" key="7">
    <source>
        <dbReference type="Pfam" id="PF00892"/>
    </source>
</evidence>
<protein>
    <submittedName>
        <fullName evidence="8">DMT family transporter</fullName>
    </submittedName>
</protein>
<feature type="transmembrane region" description="Helical" evidence="6">
    <location>
        <begin position="101"/>
        <end position="118"/>
    </location>
</feature>
<keyword evidence="3 6" id="KW-0812">Transmembrane</keyword>
<feature type="transmembrane region" description="Helical" evidence="6">
    <location>
        <begin position="69"/>
        <end position="89"/>
    </location>
</feature>
<dbReference type="PANTHER" id="PTHR32322:SF2">
    <property type="entry name" value="EAMA DOMAIN-CONTAINING PROTEIN"/>
    <property type="match status" value="1"/>
</dbReference>
<feature type="transmembrane region" description="Helical" evidence="6">
    <location>
        <begin position="253"/>
        <end position="272"/>
    </location>
</feature>
<feature type="transmembrane region" description="Helical" evidence="6">
    <location>
        <begin position="219"/>
        <end position="241"/>
    </location>
</feature>
<feature type="transmembrane region" description="Helical" evidence="6">
    <location>
        <begin position="155"/>
        <end position="175"/>
    </location>
</feature>
<dbReference type="Gene3D" id="1.10.3730.20">
    <property type="match status" value="1"/>
</dbReference>
<gene>
    <name evidence="8" type="ORF">PQJ61_09960</name>
</gene>
<feature type="transmembrane region" description="Helical" evidence="6">
    <location>
        <begin position="127"/>
        <end position="149"/>
    </location>
</feature>